<sequence length="866" mass="95524">MAPGLSNGNSAQIRAPRFQQADTLGAGRGFSSTNGNWSGAWSNPTMTNTSSDNALENADIPDEIEGRSGSGCLLATSESDGWDGRLNLPWNVNSQTAPSITPTGIGNAPSGHSSPYFTSARPAAIGMTARTAAQRTFFTHSDSISGASFGTSASNGMINHNTPPQPSNIALNMGPATDYTSNHAFPATNGDITIYERSNVHFGFRGFASQIASQSGSVAPTPYSHASHNSIGTFPYRSAHSSQSSFHSDSDNNEIRNMRTQSDIALAFSGLELESNAYMARSQSNSHRPGYVSHSSFDGSLPQFRNPLGLDDLPLSNYRTYSPESFAPHSRRSDRDDDPPSLHNVGRNGNPGFYSTHGSSPVAGRLMFSIENQLNTRPLNGPTEVLDRRLQSLQNQQQYRAASAQTRGMPRQNQGYSNASYQTGPMSQTVDAYGMPSLTGVSPATIPRHSYRSKEPEVFIPLRSPLLEEFRANIKGNKRYDLKDIYDHIVEFSGDQHGSRFIQTKLETAHSDEKDRVFQEIRPNAIQLMKDVFGNYVIQKLFEHGSQAQKKALAQQMMGDVLNLSTQMYGCRVVQKALEHVLLDQQAEIVKELEQHVFRCVKDQNGNHVIQKAIERVPQDRIQFIIDCFKGQIPQWAVHSYGCRVIQRMLEHCNAADCEAILAELHRCCASLIPDQFGNYVIQHVIENGEKKDKLQMISVVISQVVSFSKHKFASNVVEKTIEFGCPSDRSRIFKVFITPNDHGESPLLGLMRDQYGNYVVQKVLQVLQGREYHALVEQIHPLLSQLKKFSYGKQIAAIEKYLVRHAPSVSPNSSRCPSPFIANDMDSACEDNAFSTRCIPSSRGSIAQSTNTSIDSTENDDQKPA</sequence>
<dbReference type="EMBL" id="JALBCA010000007">
    <property type="protein sequence ID" value="KAI2392329.1"/>
    <property type="molecule type" value="Genomic_DNA"/>
</dbReference>
<protein>
    <submittedName>
        <fullName evidence="1">mRNA binding protein puf3</fullName>
    </submittedName>
</protein>
<reference evidence="1" key="1">
    <citation type="journal article" date="2022" name="bioRxiv">
        <title>Population genetic analysis of Ophidiomyces ophidiicola, the causative agent of snake fungal disease, indicates recent introductions to the USA.</title>
        <authorList>
            <person name="Ladner J.T."/>
            <person name="Palmer J.M."/>
            <person name="Ettinger C.L."/>
            <person name="Stajich J.E."/>
            <person name="Farrell T.M."/>
            <person name="Glorioso B.M."/>
            <person name="Lawson B."/>
            <person name="Price S.J."/>
            <person name="Stengle A.G."/>
            <person name="Grear D.A."/>
            <person name="Lorch J.M."/>
        </authorList>
    </citation>
    <scope>NUCLEOTIDE SEQUENCE</scope>
    <source>
        <strain evidence="1">NWHC 24266-5</strain>
    </source>
</reference>
<accession>A0ACB8V462</accession>
<proteinExistence type="predicted"/>
<evidence type="ECO:0000313" key="1">
    <source>
        <dbReference type="EMBL" id="KAI2392329.1"/>
    </source>
</evidence>
<gene>
    <name evidence="1" type="primary">PUF3</name>
    <name evidence="1" type="ORF">LOY88_000714</name>
</gene>
<comment type="caution">
    <text evidence="1">The sequence shown here is derived from an EMBL/GenBank/DDBJ whole genome shotgun (WGS) entry which is preliminary data.</text>
</comment>
<organism evidence="1">
    <name type="scientific">Ophidiomyces ophidiicola</name>
    <dbReference type="NCBI Taxonomy" id="1387563"/>
    <lineage>
        <taxon>Eukaryota</taxon>
        <taxon>Fungi</taxon>
        <taxon>Dikarya</taxon>
        <taxon>Ascomycota</taxon>
        <taxon>Pezizomycotina</taxon>
        <taxon>Eurotiomycetes</taxon>
        <taxon>Eurotiomycetidae</taxon>
        <taxon>Onygenales</taxon>
        <taxon>Onygenaceae</taxon>
        <taxon>Ophidiomyces</taxon>
    </lineage>
</organism>
<name>A0ACB8V462_9EURO</name>